<dbReference type="AlphaFoldDB" id="A0A4U0YRI7"/>
<evidence type="ECO:0000313" key="1">
    <source>
        <dbReference type="EMBL" id="TKA95142.1"/>
    </source>
</evidence>
<dbReference type="Proteomes" id="UP000306340">
    <property type="component" value="Unassembled WGS sequence"/>
</dbReference>
<accession>A0A4U0YRI7</accession>
<evidence type="ECO:0000313" key="2">
    <source>
        <dbReference type="Proteomes" id="UP000306340"/>
    </source>
</evidence>
<name>A0A4U0YRI7_9RHOB</name>
<organism evidence="1 2">
    <name type="scientific">Cereibacter changlensis</name>
    <dbReference type="NCBI Taxonomy" id="402884"/>
    <lineage>
        <taxon>Bacteria</taxon>
        <taxon>Pseudomonadati</taxon>
        <taxon>Pseudomonadota</taxon>
        <taxon>Alphaproteobacteria</taxon>
        <taxon>Rhodobacterales</taxon>
        <taxon>Paracoccaceae</taxon>
        <taxon>Cereibacter</taxon>
    </lineage>
</organism>
<dbReference type="EMBL" id="SWAU01000223">
    <property type="protein sequence ID" value="TKA95142.1"/>
    <property type="molecule type" value="Genomic_DNA"/>
</dbReference>
<sequence length="130" mass="14917">DLLARAAAAPEPPARLRILSPFDPALRDRNRAERLFGFRYRIEVFVPEPKRTYGYYVFPLLEGARLVGRIDMKAFRDQGVLQVKALWPEPGVRFGTGRMARLEAELERMARFAGCERVGFEAGWMRETMG</sequence>
<gene>
    <name evidence="1" type="ORF">FAZ78_18390</name>
</gene>
<comment type="caution">
    <text evidence="1">The sequence shown here is derived from an EMBL/GenBank/DDBJ whole genome shotgun (WGS) entry which is preliminary data.</text>
</comment>
<dbReference type="Pfam" id="PF06224">
    <property type="entry name" value="AlkZ-like"/>
    <property type="match status" value="1"/>
</dbReference>
<dbReference type="PANTHER" id="PTHR30528">
    <property type="entry name" value="CYTOPLASMIC PROTEIN"/>
    <property type="match status" value="1"/>
</dbReference>
<proteinExistence type="predicted"/>
<dbReference type="PANTHER" id="PTHR30528:SF0">
    <property type="entry name" value="CYTOPLASMIC PROTEIN"/>
    <property type="match status" value="1"/>
</dbReference>
<dbReference type="InterPro" id="IPR009351">
    <property type="entry name" value="AlkZ-like"/>
</dbReference>
<reference evidence="1 2" key="1">
    <citation type="submission" date="2019-04" db="EMBL/GenBank/DDBJ databases">
        <title>Crypto-aerobic microbial life in anoxic (sulfidic) marine sediments.</title>
        <authorList>
            <person name="Bhattacharya S."/>
            <person name="Roy C."/>
            <person name="Mondal N."/>
            <person name="Sarkar J."/>
            <person name="Mandal S."/>
            <person name="Rameez M.J."/>
            <person name="Ghosh W."/>
        </authorList>
    </citation>
    <scope>NUCLEOTIDE SEQUENCE [LARGE SCALE GENOMIC DNA]</scope>
    <source>
        <strain evidence="1 2">SBBC</strain>
    </source>
</reference>
<feature type="non-terminal residue" evidence="1">
    <location>
        <position position="1"/>
    </location>
</feature>
<dbReference type="RefSeq" id="WP_211246178.1">
    <property type="nucleotide sequence ID" value="NZ_SWAU01000223.1"/>
</dbReference>
<protein>
    <submittedName>
        <fullName evidence="1">Winged helix-turn-helix domain-containing protein</fullName>
    </submittedName>
</protein>